<feature type="compositionally biased region" description="Low complexity" evidence="1">
    <location>
        <begin position="113"/>
        <end position="125"/>
    </location>
</feature>
<dbReference type="InterPro" id="IPR057561">
    <property type="entry name" value="NADase_transloc"/>
</dbReference>
<gene>
    <name evidence="5" type="ORF">IBLFYP30_00086</name>
</gene>
<feature type="domain" description="NAD glycohydrolase translocation F5/8 type C" evidence="4">
    <location>
        <begin position="180"/>
        <end position="312"/>
    </location>
</feature>
<dbReference type="EMBL" id="CACRUE010000012">
    <property type="protein sequence ID" value="VYT78831.1"/>
    <property type="molecule type" value="Genomic_DNA"/>
</dbReference>
<dbReference type="Pfam" id="PF13240">
    <property type="entry name" value="Zn_Ribbon_1"/>
    <property type="match status" value="1"/>
</dbReference>
<keyword evidence="2" id="KW-1133">Transmembrane helix</keyword>
<dbReference type="SUPFAM" id="SSF49785">
    <property type="entry name" value="Galactose-binding domain-like"/>
    <property type="match status" value="1"/>
</dbReference>
<organism evidence="5">
    <name type="scientific">Intestinibacter bartlettii</name>
    <dbReference type="NCBI Taxonomy" id="261299"/>
    <lineage>
        <taxon>Bacteria</taxon>
        <taxon>Bacillati</taxon>
        <taxon>Bacillota</taxon>
        <taxon>Clostridia</taxon>
        <taxon>Peptostreptococcales</taxon>
        <taxon>Peptostreptococcaceae</taxon>
        <taxon>Intestinibacter</taxon>
    </lineage>
</organism>
<dbReference type="AlphaFoldDB" id="A0A6N2ZHW3"/>
<dbReference type="Gene3D" id="2.60.120.260">
    <property type="entry name" value="Galactose-binding domain-like"/>
    <property type="match status" value="1"/>
</dbReference>
<keyword evidence="2" id="KW-0472">Membrane</keyword>
<evidence type="ECO:0000259" key="3">
    <source>
        <dbReference type="Pfam" id="PF13240"/>
    </source>
</evidence>
<evidence type="ECO:0000256" key="2">
    <source>
        <dbReference type="SAM" id="Phobius"/>
    </source>
</evidence>
<evidence type="ECO:0000259" key="4">
    <source>
        <dbReference type="Pfam" id="PF25302"/>
    </source>
</evidence>
<protein>
    <submittedName>
        <fullName evidence="5">F5/8 type C domain protein</fullName>
    </submittedName>
</protein>
<feature type="domain" description="Zinc-ribbon" evidence="3">
    <location>
        <begin position="2"/>
        <end position="24"/>
    </location>
</feature>
<dbReference type="RefSeq" id="WP_156530637.1">
    <property type="nucleotide sequence ID" value="NZ_CACRUE010000012.1"/>
</dbReference>
<feature type="transmembrane region" description="Helical" evidence="2">
    <location>
        <begin position="81"/>
        <end position="99"/>
    </location>
</feature>
<reference evidence="5" key="1">
    <citation type="submission" date="2019-11" db="EMBL/GenBank/DDBJ databases">
        <authorList>
            <person name="Feng L."/>
        </authorList>
    </citation>
    <scope>NUCLEOTIDE SEQUENCE</scope>
    <source>
        <strain evidence="5">IbartlettiiLFYP30</strain>
    </source>
</reference>
<dbReference type="Pfam" id="PF25302">
    <property type="entry name" value="NADase_transloc"/>
    <property type="match status" value="1"/>
</dbReference>
<dbReference type="InterPro" id="IPR026870">
    <property type="entry name" value="Zinc_ribbon_dom"/>
</dbReference>
<evidence type="ECO:0000256" key="1">
    <source>
        <dbReference type="SAM" id="MobiDB-lite"/>
    </source>
</evidence>
<sequence>MFCKYCGKKIDKNSKFCEFCGRPVGKSDSKKINLEKDEDLVYIDSHDSTEFNDYDFDNVDDFSYEESFNYNQNNKKSNNKLIISLSCIIAVFAIAFVAFKVDLFGTNNNKPVSSISSTGSTSENETFSKEENEDSQNIGNTHEYVNNNDSRNEIKQNSNTSNKNQINRTKNLNTINILNSECSSILHDSTNKNYGSTKVLDGDFSTVWSEGVSGYGNGEWIILDFDNIYTVKKIKIVNGLVNKKNGYYNNNRPKSLTLQFSDGSSQKINLEDNNTGYQVVNINAVETSYVKFVIDSVYYGTKYDDTCIADIEILGY</sequence>
<proteinExistence type="predicted"/>
<feature type="compositionally biased region" description="Polar residues" evidence="1">
    <location>
        <begin position="135"/>
        <end position="168"/>
    </location>
</feature>
<dbReference type="NCBIfam" id="NF047619">
    <property type="entry name" value="NADase_discoid"/>
    <property type="match status" value="1"/>
</dbReference>
<accession>A0A6N2ZHW3</accession>
<feature type="region of interest" description="Disordered" evidence="1">
    <location>
        <begin position="112"/>
        <end position="168"/>
    </location>
</feature>
<name>A0A6N2ZHW3_9FIRM</name>
<keyword evidence="2" id="KW-0812">Transmembrane</keyword>
<evidence type="ECO:0000313" key="5">
    <source>
        <dbReference type="EMBL" id="VYT78831.1"/>
    </source>
</evidence>
<dbReference type="InterPro" id="IPR008979">
    <property type="entry name" value="Galactose-bd-like_sf"/>
</dbReference>